<organism evidence="1">
    <name type="scientific">Trichuris suis</name>
    <name type="common">pig whipworm</name>
    <dbReference type="NCBI Taxonomy" id="68888"/>
    <lineage>
        <taxon>Eukaryota</taxon>
        <taxon>Metazoa</taxon>
        <taxon>Ecdysozoa</taxon>
        <taxon>Nematoda</taxon>
        <taxon>Enoplea</taxon>
        <taxon>Dorylaimia</taxon>
        <taxon>Trichinellida</taxon>
        <taxon>Trichuridae</taxon>
        <taxon>Trichuris</taxon>
    </lineage>
</organism>
<accession>A0A085NIH8</accession>
<gene>
    <name evidence="1" type="ORF">M514_18423</name>
</gene>
<proteinExistence type="predicted"/>
<dbReference type="AlphaFoldDB" id="A0A085NIH8"/>
<reference evidence="1" key="1">
    <citation type="journal article" date="2014" name="Nat. Genet.">
        <title>Genome and transcriptome of the porcine whipworm Trichuris suis.</title>
        <authorList>
            <person name="Jex A.R."/>
            <person name="Nejsum P."/>
            <person name="Schwarz E.M."/>
            <person name="Hu L."/>
            <person name="Young N.D."/>
            <person name="Hall R.S."/>
            <person name="Korhonen P.K."/>
            <person name="Liao S."/>
            <person name="Thamsborg S."/>
            <person name="Xia J."/>
            <person name="Xu P."/>
            <person name="Wang S."/>
            <person name="Scheerlinck J.P."/>
            <person name="Hofmann A."/>
            <person name="Sternberg P.W."/>
            <person name="Wang J."/>
            <person name="Gasser R.B."/>
        </authorList>
    </citation>
    <scope>NUCLEOTIDE SEQUENCE [LARGE SCALE GENOMIC DNA]</scope>
    <source>
        <strain evidence="1">DCEP-RM93F</strain>
    </source>
</reference>
<dbReference type="EMBL" id="KL367496">
    <property type="protein sequence ID" value="KFD69274.1"/>
    <property type="molecule type" value="Genomic_DNA"/>
</dbReference>
<evidence type="ECO:0000313" key="1">
    <source>
        <dbReference type="EMBL" id="KFD69274.1"/>
    </source>
</evidence>
<name>A0A085NIH8_9BILA</name>
<dbReference type="Proteomes" id="UP000030758">
    <property type="component" value="Unassembled WGS sequence"/>
</dbReference>
<sequence>MIYEPVLYPDKEQRLAVDVPPEKPQALSIRYSYPPVLGVGISRNRCIKVCLHETTTSSPRVLKRRNGFA</sequence>
<protein>
    <submittedName>
        <fullName evidence="1">Uncharacterized protein</fullName>
    </submittedName>
</protein>